<reference evidence="10 11" key="1">
    <citation type="journal article" date="2014" name="Nat. Genet.">
        <title>Whole-genome sequence of a flatfish provides insights into ZW sex chromosome evolution and adaptation to a benthic lifestyle.</title>
        <authorList>
            <person name="Chen S."/>
            <person name="Zhang G."/>
            <person name="Shao C."/>
            <person name="Huang Q."/>
            <person name="Liu G."/>
            <person name="Zhang P."/>
            <person name="Song W."/>
            <person name="An N."/>
            <person name="Chalopin D."/>
            <person name="Volff J.N."/>
            <person name="Hong Y."/>
            <person name="Li Q."/>
            <person name="Sha Z."/>
            <person name="Zhou H."/>
            <person name="Xie M."/>
            <person name="Yu Q."/>
            <person name="Liu Y."/>
            <person name="Xiang H."/>
            <person name="Wang N."/>
            <person name="Wu K."/>
            <person name="Yang C."/>
            <person name="Zhou Q."/>
            <person name="Liao X."/>
            <person name="Yang L."/>
            <person name="Hu Q."/>
            <person name="Zhang J."/>
            <person name="Meng L."/>
            <person name="Jin L."/>
            <person name="Tian Y."/>
            <person name="Lian J."/>
            <person name="Yang J."/>
            <person name="Miao G."/>
            <person name="Liu S."/>
            <person name="Liang Z."/>
            <person name="Yan F."/>
            <person name="Li Y."/>
            <person name="Sun B."/>
            <person name="Zhang H."/>
            <person name="Zhang J."/>
            <person name="Zhu Y."/>
            <person name="Du M."/>
            <person name="Zhao Y."/>
            <person name="Schartl M."/>
            <person name="Tang Q."/>
            <person name="Wang J."/>
        </authorList>
    </citation>
    <scope>NUCLEOTIDE SEQUENCE</scope>
</reference>
<protein>
    <recommendedName>
        <fullName evidence="3">Ubiquitin-associated domain-containing protein 1</fullName>
    </recommendedName>
    <alternativeName>
        <fullName evidence="7">Kip1 ubiquitination-promoting complex protein 2</fullName>
    </alternativeName>
</protein>
<dbReference type="PANTHER" id="PTHR46738">
    <property type="entry name" value="UBIQUITIN-ASSOCIATED DOMAIN-CONTAINING PROTEIN 1"/>
    <property type="match status" value="1"/>
</dbReference>
<dbReference type="SUPFAM" id="SSF54236">
    <property type="entry name" value="Ubiquitin-like"/>
    <property type="match status" value="1"/>
</dbReference>
<dbReference type="InterPro" id="IPR052476">
    <property type="entry name" value="UBAC1"/>
</dbReference>
<feature type="domain" description="UBA" evidence="9">
    <location>
        <begin position="229"/>
        <end position="269"/>
    </location>
</feature>
<evidence type="ECO:0000256" key="5">
    <source>
        <dbReference type="ARBA" id="ARBA00022737"/>
    </source>
</evidence>
<dbReference type="CDD" id="cd14303">
    <property type="entry name" value="UBA1_KPC2"/>
    <property type="match status" value="1"/>
</dbReference>
<evidence type="ECO:0000256" key="4">
    <source>
        <dbReference type="ARBA" id="ARBA00022490"/>
    </source>
</evidence>
<evidence type="ECO:0000256" key="6">
    <source>
        <dbReference type="ARBA" id="ARBA00022786"/>
    </source>
</evidence>
<dbReference type="Ensembl" id="ENSCSET00000010877.1">
    <property type="protein sequence ID" value="ENSCSEP00000010748.1"/>
    <property type="gene ID" value="ENSCSEG00000006892.1"/>
</dbReference>
<proteinExistence type="predicted"/>
<dbReference type="GO" id="GO:0000151">
    <property type="term" value="C:ubiquitin ligase complex"/>
    <property type="evidence" value="ECO:0007669"/>
    <property type="project" value="TreeGrafter"/>
</dbReference>
<dbReference type="CDD" id="cd17066">
    <property type="entry name" value="Ubl_KPC2"/>
    <property type="match status" value="1"/>
</dbReference>
<dbReference type="GO" id="GO:0005737">
    <property type="term" value="C:cytoplasm"/>
    <property type="evidence" value="ECO:0007669"/>
    <property type="project" value="UniProtKB-SubCell"/>
</dbReference>
<feature type="compositionally biased region" description="Low complexity" evidence="8">
    <location>
        <begin position="280"/>
        <end position="295"/>
    </location>
</feature>
<dbReference type="GO" id="GO:0016567">
    <property type="term" value="P:protein ubiquitination"/>
    <property type="evidence" value="ECO:0007669"/>
    <property type="project" value="UniProtKB-UniPathway"/>
</dbReference>
<dbReference type="InterPro" id="IPR009060">
    <property type="entry name" value="UBA-like_sf"/>
</dbReference>
<dbReference type="SMART" id="SM00165">
    <property type="entry name" value="UBA"/>
    <property type="match status" value="2"/>
</dbReference>
<name>A0A3P8V5S6_CYNSE</name>
<evidence type="ECO:0000256" key="3">
    <source>
        <dbReference type="ARBA" id="ARBA00014196"/>
    </source>
</evidence>
<dbReference type="Proteomes" id="UP000265120">
    <property type="component" value="Chromosome Z"/>
</dbReference>
<evidence type="ECO:0000313" key="10">
    <source>
        <dbReference type="Ensembl" id="ENSCSEP00000010748.1"/>
    </source>
</evidence>
<feature type="compositionally biased region" description="Polar residues" evidence="8">
    <location>
        <begin position="296"/>
        <end position="319"/>
    </location>
</feature>
<evidence type="ECO:0000256" key="1">
    <source>
        <dbReference type="ARBA" id="ARBA00004496"/>
    </source>
</evidence>
<evidence type="ECO:0000256" key="8">
    <source>
        <dbReference type="SAM" id="MobiDB-lite"/>
    </source>
</evidence>
<evidence type="ECO:0000256" key="7">
    <source>
        <dbReference type="ARBA" id="ARBA00029825"/>
    </source>
</evidence>
<accession>A0A3P8V5S6</accession>
<keyword evidence="11" id="KW-1185">Reference proteome</keyword>
<keyword evidence="4" id="KW-0963">Cytoplasm</keyword>
<dbReference type="InterPro" id="IPR041926">
    <property type="entry name" value="UBA1_UBAC1"/>
</dbReference>
<dbReference type="OMA" id="WLIQNDS"/>
<dbReference type="Gene3D" id="1.10.260.100">
    <property type="match status" value="1"/>
</dbReference>
<comment type="subcellular location">
    <subcellularLocation>
        <location evidence="1">Cytoplasm</location>
    </subcellularLocation>
</comment>
<feature type="region of interest" description="Disordered" evidence="8">
    <location>
        <begin position="276"/>
        <end position="324"/>
    </location>
</feature>
<dbReference type="SUPFAM" id="SSF46934">
    <property type="entry name" value="UBA-like"/>
    <property type="match status" value="2"/>
</dbReference>
<dbReference type="UniPathway" id="UPA00143"/>
<dbReference type="InterPro" id="IPR006636">
    <property type="entry name" value="STI1_HS-bd"/>
</dbReference>
<organism evidence="10 11">
    <name type="scientific">Cynoglossus semilaevis</name>
    <name type="common">Tongue sole</name>
    <dbReference type="NCBI Taxonomy" id="244447"/>
    <lineage>
        <taxon>Eukaryota</taxon>
        <taxon>Metazoa</taxon>
        <taxon>Chordata</taxon>
        <taxon>Craniata</taxon>
        <taxon>Vertebrata</taxon>
        <taxon>Euteleostomi</taxon>
        <taxon>Actinopterygii</taxon>
        <taxon>Neopterygii</taxon>
        <taxon>Teleostei</taxon>
        <taxon>Neoteleostei</taxon>
        <taxon>Acanthomorphata</taxon>
        <taxon>Carangaria</taxon>
        <taxon>Pleuronectiformes</taxon>
        <taxon>Pleuronectoidei</taxon>
        <taxon>Cynoglossidae</taxon>
        <taxon>Cynoglossinae</taxon>
        <taxon>Cynoglossus</taxon>
    </lineage>
</organism>
<dbReference type="PROSITE" id="PS50030">
    <property type="entry name" value="UBA"/>
    <property type="match status" value="2"/>
</dbReference>
<dbReference type="InterPro" id="IPR057650">
    <property type="entry name" value="UBL_UBAC1"/>
</dbReference>
<reference evidence="10" key="3">
    <citation type="submission" date="2025-09" db="UniProtKB">
        <authorList>
            <consortium name="Ensembl"/>
        </authorList>
    </citation>
    <scope>IDENTIFICATION</scope>
</reference>
<feature type="domain" description="UBA" evidence="9">
    <location>
        <begin position="341"/>
        <end position="381"/>
    </location>
</feature>
<dbReference type="CDD" id="cd14304">
    <property type="entry name" value="UBA2_KPC2"/>
    <property type="match status" value="1"/>
</dbReference>
<dbReference type="Gene3D" id="3.10.20.90">
    <property type="entry name" value="Phosphatidylinositol 3-kinase Catalytic Subunit, Chain A, domain 1"/>
    <property type="match status" value="1"/>
</dbReference>
<dbReference type="InterPro" id="IPR041927">
    <property type="entry name" value="UBA2_UBAC1"/>
</dbReference>
<keyword evidence="6" id="KW-0833">Ubl conjugation pathway</keyword>
<dbReference type="SMART" id="SM00727">
    <property type="entry name" value="STI1"/>
    <property type="match status" value="1"/>
</dbReference>
<evidence type="ECO:0000256" key="2">
    <source>
        <dbReference type="ARBA" id="ARBA00004906"/>
    </source>
</evidence>
<dbReference type="InterPro" id="IPR015940">
    <property type="entry name" value="UBA"/>
</dbReference>
<dbReference type="STRING" id="244447.ENSCSEP00000010748"/>
<dbReference type="GeneTree" id="ENSGT00390000014658"/>
<evidence type="ECO:0000313" key="11">
    <source>
        <dbReference type="Proteomes" id="UP000265120"/>
    </source>
</evidence>
<comment type="pathway">
    <text evidence="2">Protein modification; protein ubiquitination.</text>
</comment>
<evidence type="ECO:0000259" key="9">
    <source>
        <dbReference type="PROSITE" id="PS50030"/>
    </source>
</evidence>
<dbReference type="Gene3D" id="1.10.8.10">
    <property type="entry name" value="DNA helicase RuvA subunit, C-terminal domain"/>
    <property type="match status" value="2"/>
</dbReference>
<dbReference type="InterPro" id="IPR029071">
    <property type="entry name" value="Ubiquitin-like_domsf"/>
</dbReference>
<dbReference type="InParanoid" id="A0A3P8V5S6"/>
<dbReference type="PANTHER" id="PTHR46738:SF1">
    <property type="entry name" value="UBIQUITIN-ASSOCIATED DOMAIN-CONTAINING PROTEIN 1"/>
    <property type="match status" value="1"/>
</dbReference>
<sequence>MFVQEEKIFAGKVLKIHICTMDGTEWLEEVTEDTTIEKVKEKCLKHYVHGSLEDPKTLTHHKLIHTATERVLTDTKTVAEENIKNKDVLLLIKKRPPPTPPKMADISAEEKVGSLESCQVKYCIFIIPCYFYYFFESFQTPLLCFFPPQKKQETKAPDKEAILKATANLPKRHTDRTVTQHNIRDFQTELRKILVSLIEVAQKLLALNPDAVELFKKANAMLDEDEEDRVDETALQQLTEMGFPENRSIKALRLNHMSVTQAMEWLIEHIDDPAVDTPLSGQDSSGGAAGAAEASLPSTSASASGLTLPHSLSRQSSADAGNKQDELTEIFKRIRRKREFRPDSRTVIALMEMGFDEKEVIDALKVNNNQQDAACEWLLGDRKPSPEDLDKGIDINSPLFQAILENPVVQLGLTNPKTLLAFEDMLENPLNSAQWMNDPETGPVMLQISRIFQTLNRT</sequence>
<dbReference type="AlphaFoldDB" id="A0A3P8V5S6"/>
<dbReference type="Pfam" id="PF23326">
    <property type="entry name" value="UBL_UBAC1"/>
    <property type="match status" value="1"/>
</dbReference>
<reference evidence="10" key="2">
    <citation type="submission" date="2025-08" db="UniProtKB">
        <authorList>
            <consortium name="Ensembl"/>
        </authorList>
    </citation>
    <scope>IDENTIFICATION</scope>
</reference>
<keyword evidence="5" id="KW-0677">Repeat</keyword>
<dbReference type="Pfam" id="PF22562">
    <property type="entry name" value="UBA_7"/>
    <property type="match status" value="2"/>
</dbReference>